<evidence type="ECO:0000259" key="3">
    <source>
        <dbReference type="PROSITE" id="PS51371"/>
    </source>
</evidence>
<dbReference type="Gene3D" id="3.10.580.10">
    <property type="entry name" value="CBS-domain"/>
    <property type="match status" value="1"/>
</dbReference>
<dbReference type="InterPro" id="IPR051257">
    <property type="entry name" value="Diverse_CBS-Domain"/>
</dbReference>
<dbReference type="InterPro" id="IPR046342">
    <property type="entry name" value="CBS_dom_sf"/>
</dbReference>
<keyword evidence="1 2" id="KW-0129">CBS domain</keyword>
<dbReference type="SUPFAM" id="SSF54631">
    <property type="entry name" value="CBS-domain pair"/>
    <property type="match status" value="1"/>
</dbReference>
<dbReference type="InterPro" id="IPR000644">
    <property type="entry name" value="CBS_dom"/>
</dbReference>
<evidence type="ECO:0000313" key="5">
    <source>
        <dbReference type="Proteomes" id="UP000679848"/>
    </source>
</evidence>
<dbReference type="AlphaFoldDB" id="A0A810QIA2"/>
<evidence type="ECO:0000313" key="4">
    <source>
        <dbReference type="EMBL" id="BCK85191.1"/>
    </source>
</evidence>
<dbReference type="SMART" id="SM00116">
    <property type="entry name" value="CBS"/>
    <property type="match status" value="2"/>
</dbReference>
<sequence>MNIAYFLLPKARVAHVYDDNTFRQGLEKMRHHGYTAIPVISRTGQYVGTVSEGDFLWRLLSEEEGRRCTMKELEKLRVRDILQDGAYPPVRITVTMDELLDSAMNQNFIPVVDDVGSFIGIVTRKDIIRHFAEQDSLPRNLRQIV</sequence>
<accession>A0A810QIA2</accession>
<dbReference type="PANTHER" id="PTHR43080">
    <property type="entry name" value="CBS DOMAIN-CONTAINING PROTEIN CBSX3, MITOCHONDRIAL"/>
    <property type="match status" value="1"/>
</dbReference>
<dbReference type="RefSeq" id="WP_187030493.1">
    <property type="nucleotide sequence ID" value="NZ_AP023420.1"/>
</dbReference>
<evidence type="ECO:0000256" key="1">
    <source>
        <dbReference type="ARBA" id="ARBA00023122"/>
    </source>
</evidence>
<evidence type="ECO:0000256" key="2">
    <source>
        <dbReference type="PROSITE-ProRule" id="PRU00703"/>
    </source>
</evidence>
<gene>
    <name evidence="4" type="ORF">MM59RIKEN_25100</name>
</gene>
<name>A0A810QIA2_9FIRM</name>
<reference evidence="4" key="1">
    <citation type="submission" date="2020-09" db="EMBL/GenBank/DDBJ databases">
        <title>New species isolated from human feces.</title>
        <authorList>
            <person name="Kitahara M."/>
            <person name="Shigeno Y."/>
            <person name="Shime M."/>
            <person name="Matsumoto Y."/>
            <person name="Nakamura S."/>
            <person name="Motooka D."/>
            <person name="Fukuoka S."/>
            <person name="Nishikawa H."/>
            <person name="Benno Y."/>
        </authorList>
    </citation>
    <scope>NUCLEOTIDE SEQUENCE</scope>
    <source>
        <strain evidence="4">MM59</strain>
    </source>
</reference>
<feature type="domain" description="CBS" evidence="3">
    <location>
        <begin position="7"/>
        <end position="65"/>
    </location>
</feature>
<proteinExistence type="predicted"/>
<dbReference type="KEGG" id="pfaa:MM59RIKEN_25100"/>
<protein>
    <submittedName>
        <fullName evidence="4">CBS domain-containing protein</fullName>
    </submittedName>
</protein>
<organism evidence="4 5">
    <name type="scientific">Pusillibacter faecalis</name>
    <dbReference type="NCBI Taxonomy" id="2714358"/>
    <lineage>
        <taxon>Bacteria</taxon>
        <taxon>Bacillati</taxon>
        <taxon>Bacillota</taxon>
        <taxon>Clostridia</taxon>
        <taxon>Eubacteriales</taxon>
        <taxon>Oscillospiraceae</taxon>
        <taxon>Pusillibacter</taxon>
    </lineage>
</organism>
<dbReference type="EMBL" id="AP023420">
    <property type="protein sequence ID" value="BCK85191.1"/>
    <property type="molecule type" value="Genomic_DNA"/>
</dbReference>
<dbReference type="Proteomes" id="UP000679848">
    <property type="component" value="Chromosome"/>
</dbReference>
<dbReference type="PROSITE" id="PS51371">
    <property type="entry name" value="CBS"/>
    <property type="match status" value="2"/>
</dbReference>
<dbReference type="PANTHER" id="PTHR43080:SF26">
    <property type="entry name" value="REGULATORY PROTEIN"/>
    <property type="match status" value="1"/>
</dbReference>
<keyword evidence="5" id="KW-1185">Reference proteome</keyword>
<feature type="domain" description="CBS" evidence="3">
    <location>
        <begin position="70"/>
        <end position="137"/>
    </location>
</feature>
<dbReference type="Pfam" id="PF00571">
    <property type="entry name" value="CBS"/>
    <property type="match status" value="2"/>
</dbReference>
<dbReference type="CDD" id="cd09834">
    <property type="entry name" value="CBS_pair_bac"/>
    <property type="match status" value="1"/>
</dbReference>